<dbReference type="Proteomes" id="UP000663940">
    <property type="component" value="Chromosome"/>
</dbReference>
<evidence type="ECO:0000313" key="4">
    <source>
        <dbReference type="Proteomes" id="UP000250557"/>
    </source>
</evidence>
<keyword evidence="1" id="KW-1133">Transmembrane helix</keyword>
<name>A0AAE6JDI2_9SPHI</name>
<dbReference type="EMBL" id="CP071880">
    <property type="protein sequence ID" value="QTE47508.1"/>
    <property type="molecule type" value="Genomic_DNA"/>
</dbReference>
<proteinExistence type="predicted"/>
<protein>
    <submittedName>
        <fullName evidence="2">Uncharacterized protein</fullName>
    </submittedName>
</protein>
<evidence type="ECO:0000313" key="2">
    <source>
        <dbReference type="EMBL" id="QEM03719.1"/>
    </source>
</evidence>
<feature type="transmembrane region" description="Helical" evidence="1">
    <location>
        <begin position="12"/>
        <end position="31"/>
    </location>
</feature>
<evidence type="ECO:0000256" key="1">
    <source>
        <dbReference type="SAM" id="Phobius"/>
    </source>
</evidence>
<dbReference type="AlphaFoldDB" id="A0AAE6JDI2"/>
<organism evidence="2 4">
    <name type="scientific">Mucilaginibacter rubeus</name>
    <dbReference type="NCBI Taxonomy" id="2027860"/>
    <lineage>
        <taxon>Bacteria</taxon>
        <taxon>Pseudomonadati</taxon>
        <taxon>Bacteroidota</taxon>
        <taxon>Sphingobacteriia</taxon>
        <taxon>Sphingobacteriales</taxon>
        <taxon>Sphingobacteriaceae</taxon>
        <taxon>Mucilaginibacter</taxon>
    </lineage>
</organism>
<evidence type="ECO:0000313" key="5">
    <source>
        <dbReference type="Proteomes" id="UP000663940"/>
    </source>
</evidence>
<gene>
    <name evidence="2" type="ORF">DIU31_009415</name>
    <name evidence="3" type="ORF">J3L21_18230</name>
</gene>
<evidence type="ECO:0000313" key="3">
    <source>
        <dbReference type="EMBL" id="QTE47508.1"/>
    </source>
</evidence>
<accession>A0AAE6JDI2</accession>
<dbReference type="Proteomes" id="UP000250557">
    <property type="component" value="Chromosome"/>
</dbReference>
<keyword evidence="1" id="KW-0472">Membrane</keyword>
<dbReference type="RefSeq" id="WP_112683109.1">
    <property type="nucleotide sequence ID" value="NZ_CP043451.1"/>
</dbReference>
<keyword evidence="5" id="KW-1185">Reference proteome</keyword>
<keyword evidence="1" id="KW-0812">Transmembrane</keyword>
<dbReference type="EMBL" id="CP043451">
    <property type="protein sequence ID" value="QEM03719.1"/>
    <property type="molecule type" value="Genomic_DNA"/>
</dbReference>
<reference evidence="2 4" key="1">
    <citation type="submission" date="2019-08" db="EMBL/GenBank/DDBJ databases">
        <title>Comparative genome analysis confer to the adaptation heavy metal polluted environment.</title>
        <authorList>
            <person name="Li Y."/>
        </authorList>
    </citation>
    <scope>NUCLEOTIDE SEQUENCE [LARGE SCALE GENOMIC DNA]</scope>
    <source>
        <strain evidence="2 4">P2</strain>
    </source>
</reference>
<sequence>MLNSKKSFLQKARIAMVAIVTIMSLGGAYAMNAPKHDALQTWGVIATVGNQYHVTAVTSGSFCDNPSAKACEVRSAATPDANNMIPTAGASVKLTGDFNK</sequence>
<reference evidence="3 5" key="2">
    <citation type="submission" date="2021-03" db="EMBL/GenBank/DDBJ databases">
        <title>Mucilaginibacter strains isolated from gold and copper mining confer multi heavy-metal resistance.</title>
        <authorList>
            <person name="Li Y."/>
        </authorList>
    </citation>
    <scope>NUCLEOTIDE SEQUENCE [LARGE SCALE GENOMIC DNA]</scope>
    <source>
        <strain evidence="3 5">P2-4</strain>
    </source>
</reference>